<dbReference type="SUPFAM" id="SSF56112">
    <property type="entry name" value="Protein kinase-like (PK-like)"/>
    <property type="match status" value="1"/>
</dbReference>
<sequence length="114" mass="12813">VEYGSKGVISVKGDVYSYGIMLMEIFTAKKPTNEMFAGELTLKTWISESMGRSIMEIVDFNLGSQHEKEIHEILALALRCCEDSPEARINIIDVSTSLIKIKTLFLRLKKGIKT</sequence>
<proteinExistence type="predicted"/>
<dbReference type="InterPro" id="IPR011009">
    <property type="entry name" value="Kinase-like_dom_sf"/>
</dbReference>
<dbReference type="PANTHER" id="PTHR48055">
    <property type="entry name" value="LEUCINE-RICH REPEAT RECEPTOR PROTEIN KINASE EMS1"/>
    <property type="match status" value="1"/>
</dbReference>
<dbReference type="Gramene" id="Psat01G0524200-T3">
    <property type="protein sequence ID" value="KAI5447714.1"/>
    <property type="gene ID" value="KIW84_015242"/>
</dbReference>
<evidence type="ECO:0000259" key="1">
    <source>
        <dbReference type="Pfam" id="PF07714"/>
    </source>
</evidence>
<protein>
    <recommendedName>
        <fullName evidence="1">Serine-threonine/tyrosine-protein kinase catalytic domain-containing protein</fullName>
    </recommendedName>
</protein>
<dbReference type="Gene3D" id="1.10.510.10">
    <property type="entry name" value="Transferase(Phosphotransferase) domain 1"/>
    <property type="match status" value="1"/>
</dbReference>
<gene>
    <name evidence="2" type="ORF">KIW84_015242</name>
</gene>
<evidence type="ECO:0000313" key="3">
    <source>
        <dbReference type="Proteomes" id="UP001058974"/>
    </source>
</evidence>
<organism evidence="2 3">
    <name type="scientific">Pisum sativum</name>
    <name type="common">Garden pea</name>
    <name type="synonym">Lathyrus oleraceus</name>
    <dbReference type="NCBI Taxonomy" id="3888"/>
    <lineage>
        <taxon>Eukaryota</taxon>
        <taxon>Viridiplantae</taxon>
        <taxon>Streptophyta</taxon>
        <taxon>Embryophyta</taxon>
        <taxon>Tracheophyta</taxon>
        <taxon>Spermatophyta</taxon>
        <taxon>Magnoliopsida</taxon>
        <taxon>eudicotyledons</taxon>
        <taxon>Gunneridae</taxon>
        <taxon>Pentapetalae</taxon>
        <taxon>rosids</taxon>
        <taxon>fabids</taxon>
        <taxon>Fabales</taxon>
        <taxon>Fabaceae</taxon>
        <taxon>Papilionoideae</taxon>
        <taxon>50 kb inversion clade</taxon>
        <taxon>NPAAA clade</taxon>
        <taxon>Hologalegina</taxon>
        <taxon>IRL clade</taxon>
        <taxon>Fabeae</taxon>
        <taxon>Lathyrus</taxon>
    </lineage>
</organism>
<dbReference type="InterPro" id="IPR051564">
    <property type="entry name" value="LRR_receptor-like_kinase"/>
</dbReference>
<dbReference type="GO" id="GO:0016020">
    <property type="term" value="C:membrane"/>
    <property type="evidence" value="ECO:0007669"/>
    <property type="project" value="TreeGrafter"/>
</dbReference>
<evidence type="ECO:0000313" key="2">
    <source>
        <dbReference type="EMBL" id="KAI5447714.1"/>
    </source>
</evidence>
<dbReference type="AlphaFoldDB" id="A0A9D5BQ29"/>
<dbReference type="Pfam" id="PF07714">
    <property type="entry name" value="PK_Tyr_Ser-Thr"/>
    <property type="match status" value="1"/>
</dbReference>
<feature type="non-terminal residue" evidence="2">
    <location>
        <position position="1"/>
    </location>
</feature>
<keyword evidence="3" id="KW-1185">Reference proteome</keyword>
<dbReference type="GO" id="GO:0004672">
    <property type="term" value="F:protein kinase activity"/>
    <property type="evidence" value="ECO:0007669"/>
    <property type="project" value="InterPro"/>
</dbReference>
<feature type="domain" description="Serine-threonine/tyrosine-protein kinase catalytic" evidence="1">
    <location>
        <begin position="3"/>
        <end position="95"/>
    </location>
</feature>
<comment type="caution">
    <text evidence="2">The sequence shown here is derived from an EMBL/GenBank/DDBJ whole genome shotgun (WGS) entry which is preliminary data.</text>
</comment>
<reference evidence="2 3" key="1">
    <citation type="journal article" date="2022" name="Nat. Genet.">
        <title>Improved pea reference genome and pan-genome highlight genomic features and evolutionary characteristics.</title>
        <authorList>
            <person name="Yang T."/>
            <person name="Liu R."/>
            <person name="Luo Y."/>
            <person name="Hu S."/>
            <person name="Wang D."/>
            <person name="Wang C."/>
            <person name="Pandey M.K."/>
            <person name="Ge S."/>
            <person name="Xu Q."/>
            <person name="Li N."/>
            <person name="Li G."/>
            <person name="Huang Y."/>
            <person name="Saxena R.K."/>
            <person name="Ji Y."/>
            <person name="Li M."/>
            <person name="Yan X."/>
            <person name="He Y."/>
            <person name="Liu Y."/>
            <person name="Wang X."/>
            <person name="Xiang C."/>
            <person name="Varshney R.K."/>
            <person name="Ding H."/>
            <person name="Gao S."/>
            <person name="Zong X."/>
        </authorList>
    </citation>
    <scope>NUCLEOTIDE SEQUENCE [LARGE SCALE GENOMIC DNA]</scope>
    <source>
        <strain evidence="2 3">cv. Zhongwan 6</strain>
    </source>
</reference>
<accession>A0A9D5BQ29</accession>
<dbReference type="EMBL" id="JAMSHJ010000001">
    <property type="protein sequence ID" value="KAI5447714.1"/>
    <property type="molecule type" value="Genomic_DNA"/>
</dbReference>
<dbReference type="PANTHER" id="PTHR48055:SF57">
    <property type="entry name" value="PROTEIN KINASE DOMAIN-CONTAINING PROTEIN"/>
    <property type="match status" value="1"/>
</dbReference>
<dbReference type="InterPro" id="IPR001245">
    <property type="entry name" value="Ser-Thr/Tyr_kinase_cat_dom"/>
</dbReference>
<name>A0A9D5BQ29_PEA</name>
<dbReference type="Proteomes" id="UP001058974">
    <property type="component" value="Chromosome 1"/>
</dbReference>